<dbReference type="Proteomes" id="UP000053342">
    <property type="component" value="Unassembled WGS sequence"/>
</dbReference>
<dbReference type="STRING" id="215243.A0A0D2DY98"/>
<dbReference type="GeneID" id="27352741"/>
<dbReference type="RefSeq" id="XP_016268254.1">
    <property type="nucleotide sequence ID" value="XM_016401201.1"/>
</dbReference>
<dbReference type="VEuPathDB" id="FungiDB:PV06_00667"/>
<dbReference type="EMBL" id="KN847332">
    <property type="protein sequence ID" value="KIW48038.1"/>
    <property type="molecule type" value="Genomic_DNA"/>
</dbReference>
<dbReference type="OrthoDB" id="5317787at2759"/>
<feature type="compositionally biased region" description="Low complexity" evidence="1">
    <location>
        <begin position="14"/>
        <end position="51"/>
    </location>
</feature>
<accession>A0A0D2DY98</accession>
<gene>
    <name evidence="2" type="ORF">PV06_00667</name>
</gene>
<feature type="region of interest" description="Disordered" evidence="1">
    <location>
        <begin position="225"/>
        <end position="244"/>
    </location>
</feature>
<evidence type="ECO:0000313" key="3">
    <source>
        <dbReference type="Proteomes" id="UP000053342"/>
    </source>
</evidence>
<organism evidence="2 3">
    <name type="scientific">Exophiala oligosperma</name>
    <dbReference type="NCBI Taxonomy" id="215243"/>
    <lineage>
        <taxon>Eukaryota</taxon>
        <taxon>Fungi</taxon>
        <taxon>Dikarya</taxon>
        <taxon>Ascomycota</taxon>
        <taxon>Pezizomycotina</taxon>
        <taxon>Eurotiomycetes</taxon>
        <taxon>Chaetothyriomycetidae</taxon>
        <taxon>Chaetothyriales</taxon>
        <taxon>Herpotrichiellaceae</taxon>
        <taxon>Exophiala</taxon>
    </lineage>
</organism>
<keyword evidence="3" id="KW-1185">Reference proteome</keyword>
<dbReference type="HOGENOM" id="CLU_033074_1_1_1"/>
<protein>
    <submittedName>
        <fullName evidence="2">Uncharacterized protein</fullName>
    </submittedName>
</protein>
<proteinExistence type="predicted"/>
<evidence type="ECO:0000256" key="1">
    <source>
        <dbReference type="SAM" id="MobiDB-lite"/>
    </source>
</evidence>
<evidence type="ECO:0000313" key="2">
    <source>
        <dbReference type="EMBL" id="KIW48038.1"/>
    </source>
</evidence>
<reference evidence="2 3" key="1">
    <citation type="submission" date="2015-01" db="EMBL/GenBank/DDBJ databases">
        <title>The Genome Sequence of Exophiala oligosperma CBS72588.</title>
        <authorList>
            <consortium name="The Broad Institute Genomics Platform"/>
            <person name="Cuomo C."/>
            <person name="de Hoog S."/>
            <person name="Gorbushina A."/>
            <person name="Stielow B."/>
            <person name="Teixiera M."/>
            <person name="Abouelleil A."/>
            <person name="Chapman S.B."/>
            <person name="Priest M."/>
            <person name="Young S.K."/>
            <person name="Wortman J."/>
            <person name="Nusbaum C."/>
            <person name="Birren B."/>
        </authorList>
    </citation>
    <scope>NUCLEOTIDE SEQUENCE [LARGE SCALE GENOMIC DNA]</scope>
    <source>
        <strain evidence="2 3">CBS 72588</strain>
    </source>
</reference>
<feature type="compositionally biased region" description="Basic and acidic residues" evidence="1">
    <location>
        <begin position="54"/>
        <end position="65"/>
    </location>
</feature>
<sequence>MPRHYLVGSRTTKDSCTSSSSVSTCSQVSDLSGRSSRTQYTSNTSYSYTKPTTKHGESCEEHEGADTASVFERQDTVADPRSSTETYASTIASEKESDSLKGPCLLPLTRHICYQPDAIACTPNDFAELFPSTRRILIQHDDTSPDGNLNLRADTEVTLSKGHKTKLTLFHLRMYDLGDRQFSLRRYQRQSGREVCSTKRKYLKPVAEPSTTSKRHPLATAFRKMSFRAQKPRPKSSHEVEEDGSDDDFELFAAQAEVEATVPTDAIRIEFSNYAQVELNRSGRGDGKLYDFEYWGEQYTWRKNAYQDGIESVFSFEMVNQSTGACIAHITPDRLSSKQVRKEAAQGGWVPPCSMRILEKHVSSDLGDVLIATGLIVLTDDCIRNHWH</sequence>
<feature type="region of interest" description="Disordered" evidence="1">
    <location>
        <begin position="1"/>
        <end position="83"/>
    </location>
</feature>
<dbReference type="AlphaFoldDB" id="A0A0D2DY98"/>
<name>A0A0D2DY98_9EURO</name>